<dbReference type="Proteomes" id="UP000501690">
    <property type="component" value="Linkage Group LG10"/>
</dbReference>
<name>A0A4D6NDJ9_VIGUN</name>
<proteinExistence type="predicted"/>
<reference evidence="2 3" key="1">
    <citation type="submission" date="2019-04" db="EMBL/GenBank/DDBJ databases">
        <title>An improved genome assembly and genetic linkage map for asparagus bean, Vigna unguiculata ssp. sesquipedialis.</title>
        <authorList>
            <person name="Xia Q."/>
            <person name="Zhang R."/>
            <person name="Dong Y."/>
        </authorList>
    </citation>
    <scope>NUCLEOTIDE SEQUENCE [LARGE SCALE GENOMIC DNA]</scope>
    <source>
        <tissue evidence="2">Leaf</tissue>
    </source>
</reference>
<accession>A0A4D6NDJ9</accession>
<evidence type="ECO:0000256" key="1">
    <source>
        <dbReference type="SAM" id="MobiDB-lite"/>
    </source>
</evidence>
<feature type="compositionally biased region" description="Basic and acidic residues" evidence="1">
    <location>
        <begin position="18"/>
        <end position="29"/>
    </location>
</feature>
<protein>
    <submittedName>
        <fullName evidence="2">Uncharacterized protein</fullName>
    </submittedName>
</protein>
<evidence type="ECO:0000313" key="3">
    <source>
        <dbReference type="Proteomes" id="UP000501690"/>
    </source>
</evidence>
<gene>
    <name evidence="2" type="ORF">DEO72_LG10g2651</name>
</gene>
<keyword evidence="3" id="KW-1185">Reference proteome</keyword>
<evidence type="ECO:0000313" key="2">
    <source>
        <dbReference type="EMBL" id="QCE11418.1"/>
    </source>
</evidence>
<feature type="region of interest" description="Disordered" evidence="1">
    <location>
        <begin position="9"/>
        <end position="32"/>
    </location>
</feature>
<dbReference type="AlphaFoldDB" id="A0A4D6NDJ9"/>
<sequence length="81" mass="9603">MQYCDITEYTANQHRRNHTSDGRSGDLHEGVMSCTQPYQRRKEWRFARRGNELLKVVAGERGRKNRKGLSRQLVIVKLMRK</sequence>
<dbReference type="EMBL" id="CP039354">
    <property type="protein sequence ID" value="QCE11418.1"/>
    <property type="molecule type" value="Genomic_DNA"/>
</dbReference>
<organism evidence="2 3">
    <name type="scientific">Vigna unguiculata</name>
    <name type="common">Cowpea</name>
    <dbReference type="NCBI Taxonomy" id="3917"/>
    <lineage>
        <taxon>Eukaryota</taxon>
        <taxon>Viridiplantae</taxon>
        <taxon>Streptophyta</taxon>
        <taxon>Embryophyta</taxon>
        <taxon>Tracheophyta</taxon>
        <taxon>Spermatophyta</taxon>
        <taxon>Magnoliopsida</taxon>
        <taxon>eudicotyledons</taxon>
        <taxon>Gunneridae</taxon>
        <taxon>Pentapetalae</taxon>
        <taxon>rosids</taxon>
        <taxon>fabids</taxon>
        <taxon>Fabales</taxon>
        <taxon>Fabaceae</taxon>
        <taxon>Papilionoideae</taxon>
        <taxon>50 kb inversion clade</taxon>
        <taxon>NPAAA clade</taxon>
        <taxon>indigoferoid/millettioid clade</taxon>
        <taxon>Phaseoleae</taxon>
        <taxon>Vigna</taxon>
    </lineage>
</organism>